<proteinExistence type="predicted"/>
<keyword evidence="2" id="KW-1185">Reference proteome</keyword>
<dbReference type="RefSeq" id="WP_097028762.1">
    <property type="nucleotide sequence ID" value="NZ_OAOQ01000001.1"/>
</dbReference>
<sequence>MRIVYHLGLHCTDEERLLRCLQQNVDMLADAGIAVPAPALYRTLLRDTAVTLKGAKTSPEAQSMVIAQILEGEPAERVILSWDNFLAYPQWVLRGALYPAAGERLRALADIFPDHTAEAHLAIRNPVTYLPALLQKQRGRSSAEFMEGSDPAALRWSDTIRAMREAAPDVALTVWCDEDTPLIWPEVLAAVSGHPQADEFEGADELLAQIMSPTGTKRMQAFLAEHPADGPARRRRVVSAFLEKFGLPERLEFEFEMPGWTPDLIDAMTRAYDEDVARIRAMPGVTFLAS</sequence>
<protein>
    <recommendedName>
        <fullName evidence="3">Sulfotransferase family protein</fullName>
    </recommendedName>
</protein>
<evidence type="ECO:0000313" key="2">
    <source>
        <dbReference type="Proteomes" id="UP000219467"/>
    </source>
</evidence>
<accession>A0A285CIS5</accession>
<name>A0A285CIS5_9RHOB</name>
<dbReference type="AlphaFoldDB" id="A0A285CIS5"/>
<evidence type="ECO:0000313" key="1">
    <source>
        <dbReference type="EMBL" id="SNX67502.1"/>
    </source>
</evidence>
<gene>
    <name evidence="1" type="ORF">SAMN05878503_101137</name>
</gene>
<dbReference type="Proteomes" id="UP000219467">
    <property type="component" value="Unassembled WGS sequence"/>
</dbReference>
<dbReference type="EMBL" id="OAOQ01000001">
    <property type="protein sequence ID" value="SNX67502.1"/>
    <property type="molecule type" value="Genomic_DNA"/>
</dbReference>
<organism evidence="1 2">
    <name type="scientific">Cereibacter ovatus</name>
    <dbReference type="NCBI Taxonomy" id="439529"/>
    <lineage>
        <taxon>Bacteria</taxon>
        <taxon>Pseudomonadati</taxon>
        <taxon>Pseudomonadota</taxon>
        <taxon>Alphaproteobacteria</taxon>
        <taxon>Rhodobacterales</taxon>
        <taxon>Paracoccaceae</taxon>
        <taxon>Cereibacter</taxon>
    </lineage>
</organism>
<reference evidence="2" key="1">
    <citation type="submission" date="2017-08" db="EMBL/GenBank/DDBJ databases">
        <authorList>
            <person name="Varghese N."/>
            <person name="Submissions S."/>
        </authorList>
    </citation>
    <scope>NUCLEOTIDE SEQUENCE [LARGE SCALE GENOMIC DNA]</scope>
    <source>
        <strain evidence="2">JA234</strain>
    </source>
</reference>
<dbReference type="OrthoDB" id="7816979at2"/>
<evidence type="ECO:0008006" key="3">
    <source>
        <dbReference type="Google" id="ProtNLM"/>
    </source>
</evidence>